<sequence length="106" mass="12342">MGLFDYEAWKDRIATVQILLAWQHTSQNQNDNISSLKDENEITRTESISNCHTANTRLWELSGSLCTRYEILPKSASIVKTPIQIILHKTFIYCVDYIVRVYLSLY</sequence>
<accession>A0A4Z0QXL8</accession>
<evidence type="ECO:0000313" key="2">
    <source>
        <dbReference type="Proteomes" id="UP000298460"/>
    </source>
</evidence>
<comment type="caution">
    <text evidence="1">The sequence shown here is derived from an EMBL/GenBank/DDBJ whole genome shotgun (WGS) entry which is preliminary data.</text>
</comment>
<evidence type="ECO:0000313" key="1">
    <source>
        <dbReference type="EMBL" id="TGE34755.1"/>
    </source>
</evidence>
<keyword evidence="2" id="KW-1185">Reference proteome</keyword>
<proteinExistence type="predicted"/>
<dbReference type="AlphaFoldDB" id="A0A4Z0QXL8"/>
<organism evidence="1 2">
    <name type="scientific">Desulfosporosinus fructosivorans</name>
    <dbReference type="NCBI Taxonomy" id="2018669"/>
    <lineage>
        <taxon>Bacteria</taxon>
        <taxon>Bacillati</taxon>
        <taxon>Bacillota</taxon>
        <taxon>Clostridia</taxon>
        <taxon>Eubacteriales</taxon>
        <taxon>Desulfitobacteriaceae</taxon>
        <taxon>Desulfosporosinus</taxon>
    </lineage>
</organism>
<protein>
    <submittedName>
        <fullName evidence="1">Uncharacterized protein</fullName>
    </submittedName>
</protein>
<dbReference type="EMBL" id="SPQQ01000031">
    <property type="protein sequence ID" value="TGE34755.1"/>
    <property type="molecule type" value="Genomic_DNA"/>
</dbReference>
<gene>
    <name evidence="1" type="ORF">E4K67_29110</name>
</gene>
<name>A0A4Z0QXL8_9FIRM</name>
<dbReference type="RefSeq" id="WP_135553161.1">
    <property type="nucleotide sequence ID" value="NZ_SPQQ01000031.1"/>
</dbReference>
<reference evidence="1 2" key="1">
    <citation type="submission" date="2019-03" db="EMBL/GenBank/DDBJ databases">
        <title>Draft Genome Sequence of Desulfosporosinus fructosivorans Strain 63.6F, Isolated from Marine Sediment in the Baltic Sea.</title>
        <authorList>
            <person name="Hausmann B."/>
            <person name="Vandieken V."/>
            <person name="Pjevac P."/>
            <person name="Schreck K."/>
            <person name="Herbold C.W."/>
            <person name="Loy A."/>
        </authorList>
    </citation>
    <scope>NUCLEOTIDE SEQUENCE [LARGE SCALE GENOMIC DNA]</scope>
    <source>
        <strain evidence="1 2">63.6F</strain>
    </source>
</reference>
<dbReference type="Proteomes" id="UP000298460">
    <property type="component" value="Unassembled WGS sequence"/>
</dbReference>